<dbReference type="GO" id="GO:0051539">
    <property type="term" value="F:4 iron, 4 sulfur cluster binding"/>
    <property type="evidence" value="ECO:0007669"/>
    <property type="project" value="TreeGrafter"/>
</dbReference>
<dbReference type="OrthoDB" id="9801228at2"/>
<organism evidence="2 3">
    <name type="scientific">Niallia circulans</name>
    <name type="common">Bacillus circulans</name>
    <dbReference type="NCBI Taxonomy" id="1397"/>
    <lineage>
        <taxon>Bacteria</taxon>
        <taxon>Bacillati</taxon>
        <taxon>Bacillota</taxon>
        <taxon>Bacilli</taxon>
        <taxon>Bacillales</taxon>
        <taxon>Bacillaceae</taxon>
        <taxon>Niallia</taxon>
    </lineage>
</organism>
<dbReference type="FunFam" id="2.60.300.12:FF:000007">
    <property type="entry name" value="Iron-sulfur cluster assembly accessory protein"/>
    <property type="match status" value="1"/>
</dbReference>
<evidence type="ECO:0000259" key="1">
    <source>
        <dbReference type="Pfam" id="PF01521"/>
    </source>
</evidence>
<dbReference type="PROSITE" id="PS01152">
    <property type="entry name" value="HESB"/>
    <property type="match status" value="1"/>
</dbReference>
<dbReference type="InterPro" id="IPR017870">
    <property type="entry name" value="FeS_cluster_insertion_CS"/>
</dbReference>
<feature type="domain" description="Core" evidence="1">
    <location>
        <begin position="6"/>
        <end position="106"/>
    </location>
</feature>
<dbReference type="GO" id="GO:0016226">
    <property type="term" value="P:iron-sulfur cluster assembly"/>
    <property type="evidence" value="ECO:0007669"/>
    <property type="project" value="InterPro"/>
</dbReference>
<dbReference type="InterPro" id="IPR000361">
    <property type="entry name" value="ATAP_core_dom"/>
</dbReference>
<dbReference type="RefSeq" id="WP_082138323.1">
    <property type="nucleotide sequence ID" value="NZ_CP026031.1"/>
</dbReference>
<evidence type="ECO:0000313" key="3">
    <source>
        <dbReference type="Proteomes" id="UP000216961"/>
    </source>
</evidence>
<sequence length="121" mass="12933">MTEEIVHITEAAALQIKEMMKANDEEGSYLRVAVKGGGCSGLSYGMGFSPDKEENDQLFEQYGIRVLVDQNDGPILKGTKIDYKQSLMGGGFTIDNPNAIASCGCGSSFRTAKVAGTPEEC</sequence>
<dbReference type="KEGG" id="bcir:C2I06_12590"/>
<dbReference type="SUPFAM" id="SSF89360">
    <property type="entry name" value="HesB-like domain"/>
    <property type="match status" value="1"/>
</dbReference>
<gene>
    <name evidence="2" type="ORF">CHH57_12370</name>
</gene>
<reference evidence="2 3" key="1">
    <citation type="submission" date="2017-07" db="EMBL/GenBank/DDBJ databases">
        <title>Isolation and whole genome analysis of endospore-forming bacteria from heroin.</title>
        <authorList>
            <person name="Kalinowski J."/>
            <person name="Ahrens B."/>
            <person name="Al-Dilaimi A."/>
            <person name="Winkler A."/>
            <person name="Wibberg D."/>
            <person name="Schleenbecker U."/>
            <person name="Ruckert C."/>
            <person name="Wolfel R."/>
            <person name="Grass G."/>
        </authorList>
    </citation>
    <scope>NUCLEOTIDE SEQUENCE [LARGE SCALE GENOMIC DNA]</scope>
    <source>
        <strain evidence="2 3">7521-2</strain>
    </source>
</reference>
<dbReference type="Gene3D" id="2.60.300.12">
    <property type="entry name" value="HesB-like domain"/>
    <property type="match status" value="1"/>
</dbReference>
<dbReference type="InterPro" id="IPR035903">
    <property type="entry name" value="HesB-like_dom_sf"/>
</dbReference>
<protein>
    <submittedName>
        <fullName evidence="2">Iron-sulfur cluster assembly accessory protein</fullName>
    </submittedName>
</protein>
<comment type="caution">
    <text evidence="2">The sequence shown here is derived from an EMBL/GenBank/DDBJ whole genome shotgun (WGS) entry which is preliminary data.</text>
</comment>
<dbReference type="GO" id="GO:0005506">
    <property type="term" value="F:iron ion binding"/>
    <property type="evidence" value="ECO:0007669"/>
    <property type="project" value="TreeGrafter"/>
</dbReference>
<accession>A0A268FC70</accession>
<dbReference type="PANTHER" id="PTHR43011">
    <property type="entry name" value="IRON-SULFUR CLUSTER ASSEMBLY 2 HOMOLOG, MITOCHONDRIAL"/>
    <property type="match status" value="1"/>
</dbReference>
<dbReference type="GO" id="GO:0051537">
    <property type="term" value="F:2 iron, 2 sulfur cluster binding"/>
    <property type="evidence" value="ECO:0007669"/>
    <property type="project" value="TreeGrafter"/>
</dbReference>
<name>A0A268FC70_NIACI</name>
<dbReference type="EMBL" id="NPBQ01000074">
    <property type="protein sequence ID" value="PAD82979.1"/>
    <property type="molecule type" value="Genomic_DNA"/>
</dbReference>
<dbReference type="Pfam" id="PF01521">
    <property type="entry name" value="Fe-S_biosyn"/>
    <property type="match status" value="1"/>
</dbReference>
<dbReference type="InterPro" id="IPR016092">
    <property type="entry name" value="ATAP"/>
</dbReference>
<dbReference type="NCBIfam" id="TIGR00049">
    <property type="entry name" value="iron-sulfur cluster assembly accessory protein"/>
    <property type="match status" value="1"/>
</dbReference>
<dbReference type="Proteomes" id="UP000216961">
    <property type="component" value="Unassembled WGS sequence"/>
</dbReference>
<dbReference type="AlphaFoldDB" id="A0A268FC70"/>
<evidence type="ECO:0000313" key="2">
    <source>
        <dbReference type="EMBL" id="PAD82979.1"/>
    </source>
</evidence>
<dbReference type="PANTHER" id="PTHR43011:SF1">
    <property type="entry name" value="IRON-SULFUR CLUSTER ASSEMBLY 2 HOMOLOG, MITOCHONDRIAL"/>
    <property type="match status" value="1"/>
</dbReference>
<dbReference type="GeneID" id="56350986"/>
<proteinExistence type="predicted"/>